<dbReference type="GO" id="GO:0009451">
    <property type="term" value="P:RNA modification"/>
    <property type="evidence" value="ECO:0007669"/>
    <property type="project" value="InterPro"/>
</dbReference>
<name>A0AAN8VZ82_9MAGN</name>
<sequence>MVSGYARFGDLVSARSIFEAIPEKNVVSWTTIIDGYAKAGDLASARFLFEQSPGKDVVMWSALISGYAQNGQPHEAVNVFLEMRERNIRSDEFILVSLMSACSQIGSLELAKWVDEYVSQMSTDLRQAHVVAALIDMNAKCGNMDRAMSLFDDLPNHDLISYCSLIQGLSIHGLGAQAVCLFERMLGEGLTPDNVAFSVILIACSRAGLIDEGCHYFDSMINKYSIVPSPDHYACMVDLLGRAGRLDTAYQLIRLMPIEPNIGAWGALLGACRLHGNIELGEEVSKCLYELEPLNADKLRHMEETLAKQGATIQRRRIQ</sequence>
<dbReference type="EMBL" id="JBAMMX010000004">
    <property type="protein sequence ID" value="KAK6942565.1"/>
    <property type="molecule type" value="Genomic_DNA"/>
</dbReference>
<dbReference type="Proteomes" id="UP001370490">
    <property type="component" value="Unassembled WGS sequence"/>
</dbReference>
<dbReference type="PROSITE" id="PS51375">
    <property type="entry name" value="PPR"/>
    <property type="match status" value="3"/>
</dbReference>
<dbReference type="GO" id="GO:0003723">
    <property type="term" value="F:RNA binding"/>
    <property type="evidence" value="ECO:0007669"/>
    <property type="project" value="InterPro"/>
</dbReference>
<accession>A0AAN8VZ82</accession>
<dbReference type="PANTHER" id="PTHR47926">
    <property type="entry name" value="PENTATRICOPEPTIDE REPEAT-CONTAINING PROTEIN"/>
    <property type="match status" value="1"/>
</dbReference>
<keyword evidence="4" id="KW-1185">Reference proteome</keyword>
<dbReference type="InterPro" id="IPR002885">
    <property type="entry name" value="PPR_rpt"/>
</dbReference>
<dbReference type="SUPFAM" id="SSF48452">
    <property type="entry name" value="TPR-like"/>
    <property type="match status" value="1"/>
</dbReference>
<dbReference type="FunFam" id="1.25.40.10:FF:000090">
    <property type="entry name" value="Pentatricopeptide repeat-containing protein, chloroplastic"/>
    <property type="match status" value="1"/>
</dbReference>
<organism evidence="3 4">
    <name type="scientific">Dillenia turbinata</name>
    <dbReference type="NCBI Taxonomy" id="194707"/>
    <lineage>
        <taxon>Eukaryota</taxon>
        <taxon>Viridiplantae</taxon>
        <taxon>Streptophyta</taxon>
        <taxon>Embryophyta</taxon>
        <taxon>Tracheophyta</taxon>
        <taxon>Spermatophyta</taxon>
        <taxon>Magnoliopsida</taxon>
        <taxon>eudicotyledons</taxon>
        <taxon>Gunneridae</taxon>
        <taxon>Pentapetalae</taxon>
        <taxon>Dilleniales</taxon>
        <taxon>Dilleniaceae</taxon>
        <taxon>Dillenia</taxon>
    </lineage>
</organism>
<evidence type="ECO:0000313" key="3">
    <source>
        <dbReference type="EMBL" id="KAK6942565.1"/>
    </source>
</evidence>
<dbReference type="InterPro" id="IPR011990">
    <property type="entry name" value="TPR-like_helical_dom_sf"/>
</dbReference>
<feature type="repeat" description="PPR" evidence="2">
    <location>
        <begin position="158"/>
        <end position="192"/>
    </location>
</feature>
<reference evidence="3 4" key="1">
    <citation type="submission" date="2023-12" db="EMBL/GenBank/DDBJ databases">
        <title>A high-quality genome assembly for Dillenia turbinata (Dilleniales).</title>
        <authorList>
            <person name="Chanderbali A."/>
        </authorList>
    </citation>
    <scope>NUCLEOTIDE SEQUENCE [LARGE SCALE GENOMIC DNA]</scope>
    <source>
        <strain evidence="3">LSX21</strain>
        <tissue evidence="3">Leaf</tissue>
    </source>
</reference>
<evidence type="ECO:0000313" key="4">
    <source>
        <dbReference type="Proteomes" id="UP001370490"/>
    </source>
</evidence>
<protein>
    <submittedName>
        <fullName evidence="3">Pentatricopeptide repeat</fullName>
    </submittedName>
</protein>
<dbReference type="FunFam" id="1.25.40.10:FF:001156">
    <property type="entry name" value="Pentatricopeptide repeat-containing protein At5g61800"/>
    <property type="match status" value="1"/>
</dbReference>
<dbReference type="PANTHER" id="PTHR47926:SF467">
    <property type="entry name" value="REPEAT-CONTAINING PROTEIN, PUTATIVE-RELATED"/>
    <property type="match status" value="1"/>
</dbReference>
<dbReference type="Pfam" id="PF01535">
    <property type="entry name" value="PPR"/>
    <property type="match status" value="7"/>
</dbReference>
<dbReference type="InterPro" id="IPR046960">
    <property type="entry name" value="PPR_At4g14850-like_plant"/>
</dbReference>
<evidence type="ECO:0000256" key="2">
    <source>
        <dbReference type="PROSITE-ProRule" id="PRU00708"/>
    </source>
</evidence>
<keyword evidence="1" id="KW-0677">Repeat</keyword>
<gene>
    <name evidence="3" type="ORF">RJ641_027942</name>
</gene>
<dbReference type="NCBIfam" id="TIGR00756">
    <property type="entry name" value="PPR"/>
    <property type="match status" value="4"/>
</dbReference>
<feature type="repeat" description="PPR" evidence="2">
    <location>
        <begin position="25"/>
        <end position="55"/>
    </location>
</feature>
<dbReference type="AlphaFoldDB" id="A0AAN8VZ82"/>
<dbReference type="Gene3D" id="1.25.40.10">
    <property type="entry name" value="Tetratricopeptide repeat domain"/>
    <property type="match status" value="2"/>
</dbReference>
<proteinExistence type="predicted"/>
<feature type="repeat" description="PPR" evidence="2">
    <location>
        <begin position="56"/>
        <end position="90"/>
    </location>
</feature>
<comment type="caution">
    <text evidence="3">The sequence shown here is derived from an EMBL/GenBank/DDBJ whole genome shotgun (WGS) entry which is preliminary data.</text>
</comment>
<evidence type="ECO:0000256" key="1">
    <source>
        <dbReference type="ARBA" id="ARBA00022737"/>
    </source>
</evidence>